<reference evidence="2 3" key="1">
    <citation type="submission" date="2019-06" db="EMBL/GenBank/DDBJ databases">
        <title>Wine fermentation using esterase from Monascus purpureus.</title>
        <authorList>
            <person name="Geng C."/>
            <person name="Zhang Y."/>
        </authorList>
    </citation>
    <scope>NUCLEOTIDE SEQUENCE [LARGE SCALE GENOMIC DNA]</scope>
    <source>
        <strain evidence="2">HQ1</strain>
    </source>
</reference>
<feature type="region of interest" description="Disordered" evidence="1">
    <location>
        <begin position="283"/>
        <end position="307"/>
    </location>
</feature>
<feature type="region of interest" description="Disordered" evidence="1">
    <location>
        <begin position="437"/>
        <end position="524"/>
    </location>
</feature>
<feature type="compositionally biased region" description="Basic residues" evidence="1">
    <location>
        <begin position="566"/>
        <end position="579"/>
    </location>
</feature>
<comment type="caution">
    <text evidence="2">The sequence shown here is derived from an EMBL/GenBank/DDBJ whole genome shotgun (WGS) entry which is preliminary data.</text>
</comment>
<name>A0A507QMB1_MONPU</name>
<feature type="region of interest" description="Disordered" evidence="1">
    <location>
        <begin position="382"/>
        <end position="403"/>
    </location>
</feature>
<gene>
    <name evidence="2" type="ORF">MPDQ_001599</name>
</gene>
<feature type="region of interest" description="Disordered" evidence="1">
    <location>
        <begin position="233"/>
        <end position="260"/>
    </location>
</feature>
<organism evidence="2 3">
    <name type="scientific">Monascus purpureus</name>
    <name type="common">Red mold</name>
    <name type="synonym">Monascus anka</name>
    <dbReference type="NCBI Taxonomy" id="5098"/>
    <lineage>
        <taxon>Eukaryota</taxon>
        <taxon>Fungi</taxon>
        <taxon>Dikarya</taxon>
        <taxon>Ascomycota</taxon>
        <taxon>Pezizomycotina</taxon>
        <taxon>Eurotiomycetes</taxon>
        <taxon>Eurotiomycetidae</taxon>
        <taxon>Eurotiales</taxon>
        <taxon>Aspergillaceae</taxon>
        <taxon>Monascus</taxon>
    </lineage>
</organism>
<proteinExistence type="predicted"/>
<accession>A0A507QMB1</accession>
<protein>
    <submittedName>
        <fullName evidence="2">Uncharacterized protein</fullName>
    </submittedName>
</protein>
<dbReference type="AlphaFoldDB" id="A0A507QMB1"/>
<dbReference type="EMBL" id="VIFY01000143">
    <property type="protein sequence ID" value="TQB69648.1"/>
    <property type="molecule type" value="Genomic_DNA"/>
</dbReference>
<feature type="region of interest" description="Disordered" evidence="1">
    <location>
        <begin position="335"/>
        <end position="358"/>
    </location>
</feature>
<sequence>MADYGFEQDQTDKPPVHPKKRIRRGMSVCWTYFCESLDNINFCYQYPPPKPVTTSSWKPYQVPSASAHIPHRTCLLPSNPGFSKASAPPETTQSPSISPSGNTMGIRNEFDIGIEASASEPAEIQTSDGDSRKTALYEKVTLEDISQEQSEEQASLLMQPAMSSDSRLDTIEQEVPVLSRARTLGSPEESIQVSRISRQTTARSTPEIYDDLCARISRSSSIGVLEHTRKLGREPRTGNSHIEGSTVGASRGQEATSYGANDAGNKANCTESLRYGLVVSEDQSAVTGGKDDRGGAASGSKRPPIRQSCRVRCHPQTNIREPKRIRLVSENSPIREPGRQTATMTKNTSPIGESNERLGKRCGHLPQVEATAGCTSVLADDTTGEHSNSLQRPLDGSFPSTTGEAQEVFGRGILRIQPHGPRNAYVITFLPDVVQPASTPSTSEISWEKPPHLTNRGRANPLSAPVADSVPGAQKDLPIDPLILADDGPWEAGDLDQPFSLSDDPKPSETVCPYPDPPPLFSSALGQRDSVVIGQGKEAQFISSPHDRRSVAACNRAPGNPLSLTHRGKQSKPRKRKLRRPDGPPPKRVRGSDTSTAEGNSFAALHTHFLSLPLDKRLQFLPWLLEGALPYHMPRPDLLTTGNGDAWPASPLTQRSDSSEPHGSSRKGLPWSSEEIGLLLSNECASNGGYGTDDTLSVTRVLEQHGIPCCLVGIAALVFYGAGRVRDDWEICVPTELVGQAAELLQSEPYATQYRLVKPWPYYSPYSLIHTYHRFKTRGINHYFFLVPSIDMHIDCDPSNFTRSPRGLPYPKLDVFIQSCLDTCDMLQLCDVIDGTNVSEEWGENNLNLEGTNDVEWAKEKNKRGEEFGGKWAHSLFAWEGQRNKREMWQSLVRTKEDRLDWTKPKDVFITQYRVIGAPDPWTELSDMS</sequence>
<keyword evidence="3" id="KW-1185">Reference proteome</keyword>
<dbReference type="Proteomes" id="UP000319663">
    <property type="component" value="Unassembled WGS sequence"/>
</dbReference>
<feature type="region of interest" description="Disordered" evidence="1">
    <location>
        <begin position="642"/>
        <end position="670"/>
    </location>
</feature>
<evidence type="ECO:0000256" key="1">
    <source>
        <dbReference type="SAM" id="MobiDB-lite"/>
    </source>
</evidence>
<feature type="compositionally biased region" description="Polar residues" evidence="1">
    <location>
        <begin position="89"/>
        <end position="102"/>
    </location>
</feature>
<evidence type="ECO:0000313" key="2">
    <source>
        <dbReference type="EMBL" id="TQB69648.1"/>
    </source>
</evidence>
<feature type="region of interest" description="Disordered" evidence="1">
    <location>
        <begin position="541"/>
        <end position="597"/>
    </location>
</feature>
<feature type="compositionally biased region" description="Polar residues" evidence="1">
    <location>
        <begin position="340"/>
        <end position="352"/>
    </location>
</feature>
<feature type="region of interest" description="Disordered" evidence="1">
    <location>
        <begin position="78"/>
        <end position="102"/>
    </location>
</feature>
<evidence type="ECO:0000313" key="3">
    <source>
        <dbReference type="Proteomes" id="UP000319663"/>
    </source>
</evidence>